<dbReference type="PROSITE" id="PS50948">
    <property type="entry name" value="PAN"/>
    <property type="match status" value="1"/>
</dbReference>
<evidence type="ECO:0000256" key="1">
    <source>
        <dbReference type="ARBA" id="ARBA00004251"/>
    </source>
</evidence>
<dbReference type="CDD" id="cd14066">
    <property type="entry name" value="STKc_IRAK"/>
    <property type="match status" value="1"/>
</dbReference>
<dbReference type="InterPro" id="IPR008271">
    <property type="entry name" value="Ser/Thr_kinase_AS"/>
</dbReference>
<feature type="domain" description="Bulb-type lectin" evidence="22">
    <location>
        <begin position="40"/>
        <end position="166"/>
    </location>
</feature>
<keyword evidence="12" id="KW-0067">ATP-binding</keyword>
<feature type="transmembrane region" description="Helical" evidence="20">
    <location>
        <begin position="454"/>
        <end position="475"/>
    </location>
</feature>
<keyword evidence="3" id="KW-0713">Self-incompatibility</keyword>
<dbReference type="PANTHER" id="PTHR27002:SF1079">
    <property type="entry name" value="G-TYPE LECTIN S-RECEPTOR-LIKE SERINE_THREONINE-PROTEIN KINASE SD1-1"/>
    <property type="match status" value="1"/>
</dbReference>
<dbReference type="InterPro" id="IPR001245">
    <property type="entry name" value="Ser-Thr/Tyr_kinase_cat_dom"/>
</dbReference>
<dbReference type="FunFam" id="3.30.200.20:FF:000330">
    <property type="entry name" value="G-type lectin S-receptor-like serine/threonine-protein kinase At4g03230"/>
    <property type="match status" value="1"/>
</dbReference>
<comment type="catalytic activity">
    <reaction evidence="19">
        <text>L-seryl-[protein] + ATP = O-phospho-L-seryl-[protein] + ADP + H(+)</text>
        <dbReference type="Rhea" id="RHEA:17989"/>
        <dbReference type="Rhea" id="RHEA-COMP:9863"/>
        <dbReference type="Rhea" id="RHEA-COMP:11604"/>
        <dbReference type="ChEBI" id="CHEBI:15378"/>
        <dbReference type="ChEBI" id="CHEBI:29999"/>
        <dbReference type="ChEBI" id="CHEBI:30616"/>
        <dbReference type="ChEBI" id="CHEBI:83421"/>
        <dbReference type="ChEBI" id="CHEBI:456216"/>
        <dbReference type="EC" id="2.7.11.1"/>
    </reaction>
</comment>
<keyword evidence="16" id="KW-0675">Receptor</keyword>
<evidence type="ECO:0000256" key="17">
    <source>
        <dbReference type="ARBA" id="ARBA00023180"/>
    </source>
</evidence>
<dbReference type="Gene3D" id="2.90.10.10">
    <property type="entry name" value="Bulb-type lectin domain"/>
    <property type="match status" value="1"/>
</dbReference>
<dbReference type="Pfam" id="PF07714">
    <property type="entry name" value="PK_Tyr_Ser-Thr"/>
    <property type="match status" value="1"/>
</dbReference>
<dbReference type="SMART" id="SM00108">
    <property type="entry name" value="B_lectin"/>
    <property type="match status" value="1"/>
</dbReference>
<dbReference type="InterPro" id="IPR021820">
    <property type="entry name" value="S-locus_recpt_kinase_C"/>
</dbReference>
<dbReference type="Pfam" id="PF08276">
    <property type="entry name" value="PAN_2"/>
    <property type="match status" value="1"/>
</dbReference>
<dbReference type="Pfam" id="PF11883">
    <property type="entry name" value="DUF3403"/>
    <property type="match status" value="1"/>
</dbReference>
<keyword evidence="9" id="KW-0430">Lectin</keyword>
<evidence type="ECO:0000313" key="24">
    <source>
        <dbReference type="EMBL" id="CAG7887804.1"/>
    </source>
</evidence>
<dbReference type="SMART" id="SM00473">
    <property type="entry name" value="PAN_AP"/>
    <property type="match status" value="1"/>
</dbReference>
<dbReference type="PANTHER" id="PTHR27002">
    <property type="entry name" value="RECEPTOR-LIKE SERINE/THREONINE-PROTEIN KINASE SD1-8"/>
    <property type="match status" value="1"/>
</dbReference>
<evidence type="ECO:0000256" key="15">
    <source>
        <dbReference type="ARBA" id="ARBA00023157"/>
    </source>
</evidence>
<evidence type="ECO:0000256" key="5">
    <source>
        <dbReference type="ARBA" id="ARBA00022527"/>
    </source>
</evidence>
<keyword evidence="10" id="KW-0547">Nucleotide-binding</keyword>
<evidence type="ECO:0000256" key="4">
    <source>
        <dbReference type="ARBA" id="ARBA00022475"/>
    </source>
</evidence>
<proteinExistence type="predicted"/>
<keyword evidence="7 20" id="KW-0812">Transmembrane</keyword>
<dbReference type="Pfam" id="PF01453">
    <property type="entry name" value="B_lectin"/>
    <property type="match status" value="1"/>
</dbReference>
<dbReference type="Gene3D" id="3.30.200.20">
    <property type="entry name" value="Phosphorylase Kinase, domain 1"/>
    <property type="match status" value="1"/>
</dbReference>
<keyword evidence="4" id="KW-1003">Cell membrane</keyword>
<dbReference type="GO" id="GO:0060320">
    <property type="term" value="P:rejection of self pollen"/>
    <property type="evidence" value="ECO:0007669"/>
    <property type="project" value="UniProtKB-KW"/>
</dbReference>
<dbReference type="InterPro" id="IPR036426">
    <property type="entry name" value="Bulb-type_lectin_dom_sf"/>
</dbReference>
<comment type="subcellular location">
    <subcellularLocation>
        <location evidence="1">Cell membrane</location>
        <topology evidence="1">Single-pass type I membrane protein</topology>
    </subcellularLocation>
</comment>
<keyword evidence="14 20" id="KW-0472">Membrane</keyword>
<dbReference type="InterPro" id="IPR000719">
    <property type="entry name" value="Prot_kinase_dom"/>
</dbReference>
<keyword evidence="5" id="KW-0723">Serine/threonine-protein kinase</keyword>
<evidence type="ECO:0000259" key="22">
    <source>
        <dbReference type="PROSITE" id="PS50927"/>
    </source>
</evidence>
<dbReference type="InterPro" id="IPR000858">
    <property type="entry name" value="S_locus_glycoprot_dom"/>
</dbReference>
<keyword evidence="8" id="KW-0732">Signal</keyword>
<dbReference type="PIRSF" id="PIRSF000641">
    <property type="entry name" value="SRK"/>
    <property type="match status" value="1"/>
</dbReference>
<evidence type="ECO:0000313" key="25">
    <source>
        <dbReference type="Proteomes" id="UP000694005"/>
    </source>
</evidence>
<dbReference type="Gene3D" id="3.50.4.10">
    <property type="entry name" value="Hepatocyte Growth Factor"/>
    <property type="match status" value="1"/>
</dbReference>
<dbReference type="GO" id="GO:0030246">
    <property type="term" value="F:carbohydrate binding"/>
    <property type="evidence" value="ECO:0007669"/>
    <property type="project" value="UniProtKB-KW"/>
</dbReference>
<name>A0A8D9GVG3_BRACM</name>
<evidence type="ECO:0000256" key="14">
    <source>
        <dbReference type="ARBA" id="ARBA00023136"/>
    </source>
</evidence>
<evidence type="ECO:0000256" key="12">
    <source>
        <dbReference type="ARBA" id="ARBA00022840"/>
    </source>
</evidence>
<evidence type="ECO:0000256" key="20">
    <source>
        <dbReference type="SAM" id="Phobius"/>
    </source>
</evidence>
<evidence type="ECO:0000256" key="6">
    <source>
        <dbReference type="ARBA" id="ARBA00022679"/>
    </source>
</evidence>
<evidence type="ECO:0000256" key="7">
    <source>
        <dbReference type="ARBA" id="ARBA00022692"/>
    </source>
</evidence>
<dbReference type="SUPFAM" id="SSF51110">
    <property type="entry name" value="alpha-D-mannose-specific plant lectins"/>
    <property type="match status" value="1"/>
</dbReference>
<dbReference type="CDD" id="cd00028">
    <property type="entry name" value="B_lectin"/>
    <property type="match status" value="1"/>
</dbReference>
<feature type="non-terminal residue" evidence="24">
    <location>
        <position position="830"/>
    </location>
</feature>
<dbReference type="PROSITE" id="PS00108">
    <property type="entry name" value="PROTEIN_KINASE_ST"/>
    <property type="match status" value="1"/>
</dbReference>
<evidence type="ECO:0000259" key="23">
    <source>
        <dbReference type="PROSITE" id="PS50948"/>
    </source>
</evidence>
<keyword evidence="6" id="KW-0808">Transferase</keyword>
<dbReference type="PROSITE" id="PS50927">
    <property type="entry name" value="BULB_LECTIN"/>
    <property type="match status" value="1"/>
</dbReference>
<evidence type="ECO:0000256" key="18">
    <source>
        <dbReference type="ARBA" id="ARBA00047899"/>
    </source>
</evidence>
<dbReference type="AlphaFoldDB" id="A0A8D9GVG3"/>
<dbReference type="InterPro" id="IPR024171">
    <property type="entry name" value="SRK-like_kinase"/>
</dbReference>
<sequence>VRRVCLLSKRERLYSMRKIPSMFWVPLFLLSSSFSVALDYSVITPRDSLKDGDTLSSTDRVFQLGFFSFDPEEQPQHRFLCLWYKQPFAVVWVANRNNPLYGTSGFLNLSDSGDLQLFDGEHRALWSSSSSSKATKPAKNPYLKINCTGNLLLGDDEEAVLWQSFDDPMNTILAGMKLGKNFKTQQEWSLTSWKTLKDPSTGEYTLSLDTRGLPQLILRKKGDPSYSYRLGSWNGLSFTGAPAMGRENTLFNYKFTSSAQEVNYSWTPRRDIVSRLVLNTTGKLQRFIQSKQHEWNLANTAPEDECDYYSICGAYAVCGISSKNTPSCSCLQGFQPKSGRKWNISRGAEGCVHEVPTECGKKDVFVKFPGMKLPDTSWSWYDSRNAMTLEDCKVKCSSNCSCTAYANTDIRDGGKGCLLWFGDLFDMREYASFGQDVYIRMGFAKKKFKRKEKAGMVVGLVLGIAVVLVVVFACYRKKIMKRYHGESLIKGVGEEDMDMDLPILDIKTIYIATDDFSYINFLGRGGFGPVYKGRLEDGQEIAVKRLCENSGQGVVEFKNEVKLIAKLQHRNLVRLLGCCIQGEERMLIYEYMPNKSLDFFIFDERRRRELDWGKRSNIIYGIARGLLYLHQDSRLRIIHRDLKAGNVLLDNDMNPKISDFGLAKSFGGDQSESSTNRVVGTYGYMPPEYAIDGHFSVKSDVFSFGVLVLEVITGKTNRGFQHADHDLNLLGHVWKLWVEDRAIEVPEEDLLEETCAVSEILRCIHVALLCVQQKPEDRPTMASVVLMFGSDGSLTDPKQPGFFTNRNVPDVSSSLSRSVNQVSITMIQGR</sequence>
<dbReference type="InterPro" id="IPR003609">
    <property type="entry name" value="Pan_app"/>
</dbReference>
<evidence type="ECO:0000259" key="21">
    <source>
        <dbReference type="PROSITE" id="PS50011"/>
    </source>
</evidence>
<keyword evidence="13 20" id="KW-1133">Transmembrane helix</keyword>
<dbReference type="CDD" id="cd01098">
    <property type="entry name" value="PAN_AP_plant"/>
    <property type="match status" value="1"/>
</dbReference>
<dbReference type="Proteomes" id="UP000694005">
    <property type="component" value="Chromosome A01"/>
</dbReference>
<dbReference type="FunFam" id="1.10.510.10:FF:000060">
    <property type="entry name" value="G-type lectin S-receptor-like serine/threonine-protein kinase"/>
    <property type="match status" value="1"/>
</dbReference>
<dbReference type="GO" id="GO:0005886">
    <property type="term" value="C:plasma membrane"/>
    <property type="evidence" value="ECO:0007669"/>
    <property type="project" value="UniProtKB-SubCell"/>
</dbReference>
<keyword evidence="17" id="KW-0325">Glycoprotein</keyword>
<evidence type="ECO:0000256" key="2">
    <source>
        <dbReference type="ARBA" id="ARBA00012513"/>
    </source>
</evidence>
<evidence type="ECO:0000256" key="8">
    <source>
        <dbReference type="ARBA" id="ARBA00022729"/>
    </source>
</evidence>
<dbReference type="Gene3D" id="1.10.510.10">
    <property type="entry name" value="Transferase(Phosphotransferase) domain 1"/>
    <property type="match status" value="1"/>
</dbReference>
<evidence type="ECO:0000256" key="3">
    <source>
        <dbReference type="ARBA" id="ARBA00022471"/>
    </source>
</evidence>
<organism evidence="24 25">
    <name type="scientific">Brassica campestris</name>
    <name type="common">Field mustard</name>
    <dbReference type="NCBI Taxonomy" id="3711"/>
    <lineage>
        <taxon>Eukaryota</taxon>
        <taxon>Viridiplantae</taxon>
        <taxon>Streptophyta</taxon>
        <taxon>Embryophyta</taxon>
        <taxon>Tracheophyta</taxon>
        <taxon>Spermatophyta</taxon>
        <taxon>Magnoliopsida</taxon>
        <taxon>eudicotyledons</taxon>
        <taxon>Gunneridae</taxon>
        <taxon>Pentapetalae</taxon>
        <taxon>rosids</taxon>
        <taxon>malvids</taxon>
        <taxon>Brassicales</taxon>
        <taxon>Brassicaceae</taxon>
        <taxon>Brassiceae</taxon>
        <taxon>Brassica</taxon>
    </lineage>
</organism>
<dbReference type="InterPro" id="IPR011009">
    <property type="entry name" value="Kinase-like_dom_sf"/>
</dbReference>
<feature type="domain" description="Protein kinase" evidence="21">
    <location>
        <begin position="516"/>
        <end position="802"/>
    </location>
</feature>
<dbReference type="GO" id="GO:0004674">
    <property type="term" value="F:protein serine/threonine kinase activity"/>
    <property type="evidence" value="ECO:0007669"/>
    <property type="project" value="UniProtKB-KW"/>
</dbReference>
<comment type="catalytic activity">
    <reaction evidence="18">
        <text>L-threonyl-[protein] + ATP = O-phospho-L-threonyl-[protein] + ADP + H(+)</text>
        <dbReference type="Rhea" id="RHEA:46608"/>
        <dbReference type="Rhea" id="RHEA-COMP:11060"/>
        <dbReference type="Rhea" id="RHEA-COMP:11605"/>
        <dbReference type="ChEBI" id="CHEBI:15378"/>
        <dbReference type="ChEBI" id="CHEBI:30013"/>
        <dbReference type="ChEBI" id="CHEBI:30616"/>
        <dbReference type="ChEBI" id="CHEBI:61977"/>
        <dbReference type="ChEBI" id="CHEBI:456216"/>
        <dbReference type="EC" id="2.7.11.1"/>
    </reaction>
</comment>
<keyword evidence="11" id="KW-0418">Kinase</keyword>
<evidence type="ECO:0000256" key="10">
    <source>
        <dbReference type="ARBA" id="ARBA00022741"/>
    </source>
</evidence>
<dbReference type="EC" id="2.7.11.1" evidence="2"/>
<dbReference type="EMBL" id="LS974617">
    <property type="protein sequence ID" value="CAG7887804.1"/>
    <property type="molecule type" value="Genomic_DNA"/>
</dbReference>
<dbReference type="InterPro" id="IPR001480">
    <property type="entry name" value="Bulb-type_lectin_dom"/>
</dbReference>
<dbReference type="SMART" id="SM00220">
    <property type="entry name" value="S_TKc"/>
    <property type="match status" value="1"/>
</dbReference>
<accession>A0A8D9GVG3</accession>
<protein>
    <recommendedName>
        <fullName evidence="2">non-specific serine/threonine protein kinase</fullName>
        <ecNumber evidence="2">2.7.11.1</ecNumber>
    </recommendedName>
</protein>
<dbReference type="Gramene" id="A01p18800.2_BraZ1">
    <property type="protein sequence ID" value="A01p18800.2_BraZ1.CDS"/>
    <property type="gene ID" value="A01g18800.2_BraZ1"/>
</dbReference>
<evidence type="ECO:0000256" key="13">
    <source>
        <dbReference type="ARBA" id="ARBA00022989"/>
    </source>
</evidence>
<gene>
    <name evidence="24" type="ORF">BRAPAZ1V2_A01P18800.2</name>
</gene>
<reference evidence="24 25" key="1">
    <citation type="submission" date="2021-07" db="EMBL/GenBank/DDBJ databases">
        <authorList>
            <consortium name="Genoscope - CEA"/>
            <person name="William W."/>
        </authorList>
    </citation>
    <scope>NUCLEOTIDE SEQUENCE [LARGE SCALE GENOMIC DNA]</scope>
</reference>
<dbReference type="Pfam" id="PF00954">
    <property type="entry name" value="S_locus_glycop"/>
    <property type="match status" value="1"/>
</dbReference>
<feature type="domain" description="Apple" evidence="23">
    <location>
        <begin position="359"/>
        <end position="442"/>
    </location>
</feature>
<evidence type="ECO:0000256" key="11">
    <source>
        <dbReference type="ARBA" id="ARBA00022777"/>
    </source>
</evidence>
<evidence type="ECO:0000256" key="9">
    <source>
        <dbReference type="ARBA" id="ARBA00022734"/>
    </source>
</evidence>
<evidence type="ECO:0000256" key="19">
    <source>
        <dbReference type="ARBA" id="ARBA00048679"/>
    </source>
</evidence>
<keyword evidence="15" id="KW-1015">Disulfide bond</keyword>
<dbReference type="GO" id="GO:0005524">
    <property type="term" value="F:ATP binding"/>
    <property type="evidence" value="ECO:0007669"/>
    <property type="project" value="UniProtKB-KW"/>
</dbReference>
<dbReference type="SUPFAM" id="SSF56112">
    <property type="entry name" value="Protein kinase-like (PK-like)"/>
    <property type="match status" value="1"/>
</dbReference>
<dbReference type="FunFam" id="2.90.10.10:FF:000048">
    <property type="entry name" value="G-type lectin S-receptor-like serine/threonine-protein kinase SD1-1"/>
    <property type="match status" value="1"/>
</dbReference>
<dbReference type="PROSITE" id="PS50011">
    <property type="entry name" value="PROTEIN_KINASE_DOM"/>
    <property type="match status" value="1"/>
</dbReference>
<evidence type="ECO:0000256" key="16">
    <source>
        <dbReference type="ARBA" id="ARBA00023170"/>
    </source>
</evidence>